<dbReference type="OrthoDB" id="274627at2759"/>
<keyword evidence="2 5" id="KW-0689">Ribosomal protein</keyword>
<dbReference type="FunFam" id="1.10.1620.10:FF:000001">
    <property type="entry name" value="60S ribosomal protein-like L39"/>
    <property type="match status" value="1"/>
</dbReference>
<dbReference type="EMBL" id="CP097509">
    <property type="protein sequence ID" value="URE21092.1"/>
    <property type="molecule type" value="Genomic_DNA"/>
</dbReference>
<proteinExistence type="inferred from homology"/>
<dbReference type="GO" id="GO:0022625">
    <property type="term" value="C:cytosolic large ribosomal subunit"/>
    <property type="evidence" value="ECO:0007669"/>
    <property type="project" value="TreeGrafter"/>
</dbReference>
<dbReference type="PROSITE" id="PS00051">
    <property type="entry name" value="RIBOSOMAL_L39E"/>
    <property type="match status" value="1"/>
</dbReference>
<keyword evidence="3" id="KW-0687">Ribonucleoprotein</keyword>
<evidence type="ECO:0000256" key="1">
    <source>
        <dbReference type="ARBA" id="ARBA00009339"/>
    </source>
</evidence>
<dbReference type="InterPro" id="IPR000077">
    <property type="entry name" value="Ribosomal_eL39"/>
</dbReference>
<feature type="region of interest" description="Disordered" evidence="4">
    <location>
        <begin position="61"/>
        <end position="90"/>
    </location>
</feature>
<dbReference type="GO" id="GO:0003735">
    <property type="term" value="F:structural constituent of ribosome"/>
    <property type="evidence" value="ECO:0007669"/>
    <property type="project" value="InterPro"/>
</dbReference>
<dbReference type="InterPro" id="IPR023626">
    <property type="entry name" value="Ribosomal_eL39_dom_sf"/>
</dbReference>
<name>A0A9E7GMN6_9LILI</name>
<dbReference type="EMBL" id="CP097509">
    <property type="protein sequence ID" value="URE17565.1"/>
    <property type="molecule type" value="Genomic_DNA"/>
</dbReference>
<accession>A0A9E7GMN6</accession>
<dbReference type="PANTHER" id="PTHR19970">
    <property type="entry name" value="RIBOSOMAL PROTEIN L39E"/>
    <property type="match status" value="1"/>
</dbReference>
<dbReference type="GO" id="GO:0006412">
    <property type="term" value="P:translation"/>
    <property type="evidence" value="ECO:0007669"/>
    <property type="project" value="InterPro"/>
</dbReference>
<dbReference type="Pfam" id="PF00832">
    <property type="entry name" value="Ribosomal_L39"/>
    <property type="match status" value="1"/>
</dbReference>
<gene>
    <name evidence="6" type="ORF">MUK42_04092</name>
    <name evidence="5" type="ORF">MUK42_07298</name>
</gene>
<dbReference type="AlphaFoldDB" id="A0A9E7GMN6"/>
<evidence type="ECO:0000313" key="5">
    <source>
        <dbReference type="EMBL" id="URE17565.1"/>
    </source>
</evidence>
<keyword evidence="7" id="KW-1185">Reference proteome</keyword>
<dbReference type="SUPFAM" id="SSF48662">
    <property type="entry name" value="Ribosomal protein L39e"/>
    <property type="match status" value="1"/>
</dbReference>
<sequence length="119" mass="13529">MLEPKSNPTGLHLFILPTWRNAASPSPSDKREPGRQSTGFLVEYLGFSAPLQPRLFSGPTAEVVHLSPPPVAQDVSDKEEASEEDAADRPIPHWIRMRTDNTIRYNAKRRHWRRTKLGF</sequence>
<dbReference type="PANTHER" id="PTHR19970:SF0">
    <property type="entry name" value="LARGE RIBOSOMAL SUBUNIT PROTEIN EL39"/>
    <property type="match status" value="1"/>
</dbReference>
<reference evidence="5" key="1">
    <citation type="submission" date="2022-05" db="EMBL/GenBank/DDBJ databases">
        <title>The Musa troglodytarum L. genome provides insights into the mechanism of non-climacteric behaviour and enrichment of carotenoids.</title>
        <authorList>
            <person name="Wang J."/>
        </authorList>
    </citation>
    <scope>NUCLEOTIDE SEQUENCE</scope>
    <source>
        <tissue evidence="5">Leaf</tissue>
    </source>
</reference>
<dbReference type="InterPro" id="IPR020083">
    <property type="entry name" value="Ribosomal_eL39_CS"/>
</dbReference>
<evidence type="ECO:0000313" key="7">
    <source>
        <dbReference type="Proteomes" id="UP001055439"/>
    </source>
</evidence>
<evidence type="ECO:0000313" key="6">
    <source>
        <dbReference type="EMBL" id="URE21092.1"/>
    </source>
</evidence>
<dbReference type="Gene3D" id="1.10.1620.10">
    <property type="entry name" value="Ribosomal protein L39e"/>
    <property type="match status" value="1"/>
</dbReference>
<protein>
    <submittedName>
        <fullName evidence="5">60S ribosomal protein</fullName>
    </submittedName>
</protein>
<comment type="similarity">
    <text evidence="1">Belongs to the eukaryotic ribosomal protein eL39 family.</text>
</comment>
<evidence type="ECO:0000256" key="2">
    <source>
        <dbReference type="ARBA" id="ARBA00022980"/>
    </source>
</evidence>
<evidence type="ECO:0000256" key="3">
    <source>
        <dbReference type="ARBA" id="ARBA00023274"/>
    </source>
</evidence>
<organism evidence="5 7">
    <name type="scientific">Musa troglodytarum</name>
    <name type="common">fe'i banana</name>
    <dbReference type="NCBI Taxonomy" id="320322"/>
    <lineage>
        <taxon>Eukaryota</taxon>
        <taxon>Viridiplantae</taxon>
        <taxon>Streptophyta</taxon>
        <taxon>Embryophyta</taxon>
        <taxon>Tracheophyta</taxon>
        <taxon>Spermatophyta</taxon>
        <taxon>Magnoliopsida</taxon>
        <taxon>Liliopsida</taxon>
        <taxon>Zingiberales</taxon>
        <taxon>Musaceae</taxon>
        <taxon>Musa</taxon>
    </lineage>
</organism>
<dbReference type="Proteomes" id="UP001055439">
    <property type="component" value="Chromosome 7"/>
</dbReference>
<evidence type="ECO:0000256" key="4">
    <source>
        <dbReference type="SAM" id="MobiDB-lite"/>
    </source>
</evidence>